<dbReference type="InterPro" id="IPR007884">
    <property type="entry name" value="METL9"/>
</dbReference>
<dbReference type="CDD" id="cd02440">
    <property type="entry name" value="AdoMet_MTases"/>
    <property type="match status" value="1"/>
</dbReference>
<evidence type="ECO:0008006" key="5">
    <source>
        <dbReference type="Google" id="ProtNLM"/>
    </source>
</evidence>
<protein>
    <recommendedName>
        <fullName evidence="5">Methyltransferase-like protein 9</fullName>
    </recommendedName>
</protein>
<comment type="caution">
    <text evidence="3">The sequence shown here is derived from an EMBL/GenBank/DDBJ whole genome shotgun (WGS) entry which is preliminary data.</text>
</comment>
<gene>
    <name evidence="3" type="ORF">PLEPLA_LOCUS36885</name>
</gene>
<evidence type="ECO:0000256" key="1">
    <source>
        <dbReference type="SAM" id="MobiDB-lite"/>
    </source>
</evidence>
<evidence type="ECO:0000256" key="2">
    <source>
        <dbReference type="SAM" id="Phobius"/>
    </source>
</evidence>
<dbReference type="Proteomes" id="UP001153269">
    <property type="component" value="Unassembled WGS sequence"/>
</dbReference>
<dbReference type="PANTHER" id="PTHR12890:SF0">
    <property type="entry name" value="PROTEIN-L-HISTIDINE N-PROS-METHYLTRANSFERASE"/>
    <property type="match status" value="1"/>
</dbReference>
<evidence type="ECO:0000313" key="3">
    <source>
        <dbReference type="EMBL" id="CAB1449204.1"/>
    </source>
</evidence>
<dbReference type="SUPFAM" id="SSF53335">
    <property type="entry name" value="S-adenosyl-L-methionine-dependent methyltransferases"/>
    <property type="match status" value="1"/>
</dbReference>
<organism evidence="3 4">
    <name type="scientific">Pleuronectes platessa</name>
    <name type="common">European plaice</name>
    <dbReference type="NCBI Taxonomy" id="8262"/>
    <lineage>
        <taxon>Eukaryota</taxon>
        <taxon>Metazoa</taxon>
        <taxon>Chordata</taxon>
        <taxon>Craniata</taxon>
        <taxon>Vertebrata</taxon>
        <taxon>Euteleostomi</taxon>
        <taxon>Actinopterygii</taxon>
        <taxon>Neopterygii</taxon>
        <taxon>Teleostei</taxon>
        <taxon>Neoteleostei</taxon>
        <taxon>Acanthomorphata</taxon>
        <taxon>Carangaria</taxon>
        <taxon>Pleuronectiformes</taxon>
        <taxon>Pleuronectoidei</taxon>
        <taxon>Pleuronectidae</taxon>
        <taxon>Pleuronectes</taxon>
    </lineage>
</organism>
<dbReference type="PANTHER" id="PTHR12890">
    <property type="entry name" value="DREV PROTEIN"/>
    <property type="match status" value="1"/>
</dbReference>
<dbReference type="AlphaFoldDB" id="A0A9N7Z546"/>
<feature type="region of interest" description="Disordered" evidence="1">
    <location>
        <begin position="1"/>
        <end position="36"/>
    </location>
</feature>
<dbReference type="InterPro" id="IPR029063">
    <property type="entry name" value="SAM-dependent_MTases_sf"/>
</dbReference>
<reference evidence="3" key="1">
    <citation type="submission" date="2020-03" db="EMBL/GenBank/DDBJ databases">
        <authorList>
            <person name="Weist P."/>
        </authorList>
    </citation>
    <scope>NUCLEOTIDE SEQUENCE</scope>
</reference>
<dbReference type="Gene3D" id="3.40.50.150">
    <property type="entry name" value="Vaccinia Virus protein VP39"/>
    <property type="match status" value="1"/>
</dbReference>
<dbReference type="GO" id="GO:0106370">
    <property type="term" value="F:protein-L-histidine N-pros-methyltransferase activity"/>
    <property type="evidence" value="ECO:0007669"/>
    <property type="project" value="InterPro"/>
</dbReference>
<keyword evidence="2" id="KW-1133">Transmembrane helix</keyword>
<name>A0A9N7Z546_PLEPL</name>
<keyword evidence="2" id="KW-0812">Transmembrane</keyword>
<dbReference type="EMBL" id="CADEAL010004005">
    <property type="protein sequence ID" value="CAB1449204.1"/>
    <property type="molecule type" value="Genomic_DNA"/>
</dbReference>
<keyword evidence="2" id="KW-0472">Membrane</keyword>
<accession>A0A9N7Z546</accession>
<keyword evidence="4" id="KW-1185">Reference proteome</keyword>
<feature type="transmembrane region" description="Helical" evidence="2">
    <location>
        <begin position="46"/>
        <end position="65"/>
    </location>
</feature>
<dbReference type="Pfam" id="PF05219">
    <property type="entry name" value="DREV"/>
    <property type="match status" value="1"/>
</dbReference>
<evidence type="ECO:0000313" key="4">
    <source>
        <dbReference type="Proteomes" id="UP001153269"/>
    </source>
</evidence>
<sequence length="370" mass="42074">MASGSPLEMRALPRSTCDSHAGRTRQNTGSNPEAEEPYCIPPHPQLRTLVFAAWVLGYVVFLLSIRRMWTGKYVRSPLVRSLFSNMVSEGDAAAADTEEWYRCCPDLLGESLRPLFVQSHLDSDTRAFLKQSVEKSGWMFTQLYHSFVSTVLSPLVSRTSINGYLGRGSMFVFSASQLQQILRIEPEWRAQRLLDLGAGDGGVTEVMGAHFNEVYATEVSPPMRWHLQRRNYKVLDIDEWQQTGFHYDVISCLNLLDRCNDPMFLLREIKRSLVPNTGRLILAAVLPFQPYVEVGGQWQRPSEHLKIKGKTWEEQVTSMSDEVFSRAGFEVEAVTRLPYLCEGDMYNDYYMLDDAVFVLKASETSEEAAQ</sequence>
<proteinExistence type="predicted"/>